<reference evidence="6 7" key="1">
    <citation type="journal article" date="2015" name="Genome Biol. Evol.">
        <title>Phylogenomic analyses indicate that early fungi evolved digesting cell walls of algal ancestors of land plants.</title>
        <authorList>
            <person name="Chang Y."/>
            <person name="Wang S."/>
            <person name="Sekimoto S."/>
            <person name="Aerts A.L."/>
            <person name="Choi C."/>
            <person name="Clum A."/>
            <person name="LaButti K.M."/>
            <person name="Lindquist E.A."/>
            <person name="Yee Ngan C."/>
            <person name="Ohm R.A."/>
            <person name="Salamov A.A."/>
            <person name="Grigoriev I.V."/>
            <person name="Spatafora J.W."/>
            <person name="Berbee M.L."/>
        </authorList>
    </citation>
    <scope>NUCLEOTIDE SEQUENCE [LARGE SCALE GENOMIC DNA]</scope>
    <source>
        <strain evidence="6 7">JEL478</strain>
    </source>
</reference>
<organism evidence="6 7">
    <name type="scientific">Gonapodya prolifera (strain JEL478)</name>
    <name type="common">Monoblepharis prolifera</name>
    <dbReference type="NCBI Taxonomy" id="1344416"/>
    <lineage>
        <taxon>Eukaryota</taxon>
        <taxon>Fungi</taxon>
        <taxon>Fungi incertae sedis</taxon>
        <taxon>Chytridiomycota</taxon>
        <taxon>Chytridiomycota incertae sedis</taxon>
        <taxon>Monoblepharidomycetes</taxon>
        <taxon>Monoblepharidales</taxon>
        <taxon>Gonapodyaceae</taxon>
        <taxon>Gonapodya</taxon>
    </lineage>
</organism>
<evidence type="ECO:0000259" key="5">
    <source>
        <dbReference type="SMART" id="SM00861"/>
    </source>
</evidence>
<dbReference type="Gene3D" id="3.40.50.970">
    <property type="match status" value="1"/>
</dbReference>
<evidence type="ECO:0000256" key="1">
    <source>
        <dbReference type="ARBA" id="ARBA00001964"/>
    </source>
</evidence>
<dbReference type="InterPro" id="IPR031717">
    <property type="entry name" value="ODO-1/KGD_C"/>
</dbReference>
<dbReference type="GO" id="GO:0006091">
    <property type="term" value="P:generation of precursor metabolites and energy"/>
    <property type="evidence" value="ECO:0007669"/>
    <property type="project" value="UniProtKB-ARBA"/>
</dbReference>
<dbReference type="OrthoDB" id="413077at2759"/>
<evidence type="ECO:0000256" key="2">
    <source>
        <dbReference type="ARBA" id="ARBA00006936"/>
    </source>
</evidence>
<dbReference type="AlphaFoldDB" id="A0A139ANM4"/>
<dbReference type="Pfam" id="PF00676">
    <property type="entry name" value="E1_dh"/>
    <property type="match status" value="1"/>
</dbReference>
<keyword evidence="3" id="KW-0560">Oxidoreductase</keyword>
<gene>
    <name evidence="6" type="ORF">M427DRAFT_221889</name>
</gene>
<dbReference type="Pfam" id="PF02779">
    <property type="entry name" value="Transket_pyr"/>
    <property type="match status" value="1"/>
</dbReference>
<dbReference type="GO" id="GO:0016624">
    <property type="term" value="F:oxidoreductase activity, acting on the aldehyde or oxo group of donors, disulfide as acceptor"/>
    <property type="evidence" value="ECO:0007669"/>
    <property type="project" value="InterPro"/>
</dbReference>
<dbReference type="Proteomes" id="UP000070544">
    <property type="component" value="Unassembled WGS sequence"/>
</dbReference>
<dbReference type="InterPro" id="IPR005475">
    <property type="entry name" value="Transketolase-like_Pyr-bd"/>
</dbReference>
<feature type="domain" description="Transketolase-like pyrimidine-binding" evidence="5">
    <location>
        <begin position="616"/>
        <end position="836"/>
    </location>
</feature>
<accession>A0A139ANM4</accession>
<dbReference type="Gene3D" id="1.10.287.1150">
    <property type="entry name" value="TPP helical domain"/>
    <property type="match status" value="1"/>
</dbReference>
<dbReference type="InterPro" id="IPR042179">
    <property type="entry name" value="KGD_C_sf"/>
</dbReference>
<dbReference type="NCBIfam" id="NF006914">
    <property type="entry name" value="PRK09404.1"/>
    <property type="match status" value="1"/>
</dbReference>
<evidence type="ECO:0000313" key="6">
    <source>
        <dbReference type="EMBL" id="KXS18095.1"/>
    </source>
</evidence>
<name>A0A139ANM4_GONPJ</name>
<dbReference type="STRING" id="1344416.A0A139ANM4"/>
<dbReference type="InterPro" id="IPR011603">
    <property type="entry name" value="2oxoglutarate_DH_E1"/>
</dbReference>
<dbReference type="EMBL" id="KQ965743">
    <property type="protein sequence ID" value="KXS18095.1"/>
    <property type="molecule type" value="Genomic_DNA"/>
</dbReference>
<dbReference type="CDD" id="cd02016">
    <property type="entry name" value="TPP_E1_OGDC_like"/>
    <property type="match status" value="1"/>
</dbReference>
<dbReference type="Gene3D" id="3.40.50.12470">
    <property type="match status" value="1"/>
</dbReference>
<comment type="similarity">
    <text evidence="2">Belongs to the alpha-ketoglutarate dehydrogenase family.</text>
</comment>
<dbReference type="Pfam" id="PF16870">
    <property type="entry name" value="OxoGdeHyase_C"/>
    <property type="match status" value="1"/>
</dbReference>
<dbReference type="NCBIfam" id="TIGR00239">
    <property type="entry name" value="2oxo_dh_E1"/>
    <property type="match status" value="1"/>
</dbReference>
<dbReference type="PANTHER" id="PTHR23152:SF4">
    <property type="entry name" value="2-OXOADIPATE DEHYDROGENASE COMPLEX COMPONENT E1"/>
    <property type="match status" value="1"/>
</dbReference>
<dbReference type="InterPro" id="IPR029061">
    <property type="entry name" value="THDP-binding"/>
</dbReference>
<evidence type="ECO:0000256" key="3">
    <source>
        <dbReference type="ARBA" id="ARBA00023002"/>
    </source>
</evidence>
<dbReference type="PIRSF" id="PIRSF000157">
    <property type="entry name" value="Oxoglu_dh_E1"/>
    <property type="match status" value="1"/>
</dbReference>
<comment type="cofactor">
    <cofactor evidence="1">
        <name>thiamine diphosphate</name>
        <dbReference type="ChEBI" id="CHEBI:58937"/>
    </cofactor>
</comment>
<proteinExistence type="inferred from homology"/>
<dbReference type="Gene3D" id="3.40.50.11610">
    <property type="entry name" value="Multifunctional 2-oxoglutarate metabolism enzyme, C-terminal domain"/>
    <property type="match status" value="1"/>
</dbReference>
<evidence type="ECO:0000313" key="7">
    <source>
        <dbReference type="Proteomes" id="UP000070544"/>
    </source>
</evidence>
<dbReference type="PANTHER" id="PTHR23152">
    <property type="entry name" value="2-OXOGLUTARATE DEHYDROGENASE"/>
    <property type="match status" value="1"/>
</dbReference>
<keyword evidence="7" id="KW-1185">Reference proteome</keyword>
<evidence type="ECO:0000256" key="4">
    <source>
        <dbReference type="ARBA" id="ARBA00023052"/>
    </source>
</evidence>
<dbReference type="OMA" id="PAQYYHV"/>
<sequence length="990" mass="109895">MARSPVSAHRHCAVSSLLRTPRLLAVAQRWNPANSHGAMQSARRWYIDEGVYGVRAKKAHAFGDFTEQEVENRLKHANLVRLTNEYKREGYRMAQLDPLGLAEHHSKATDAVPELVPERFGIDPQGKKGKRLYNLTGIVTMPQEPNPESVPVEAVLAHLQDAYCGKIAFEFMHLPDAGERRWWAENVERMAGQKSQDGGLGWISDARRRRLWQVLTKSEVFDHFMAKRFPNVKRYGLEGAESMMLTLDTLFEEMANSSVATTIIGMPHRGRLNLLTGLLKVPPRLLFHKVRGNAEFPEDGSVASHIIGDVISHLATSVELEYGKGTVRASLLHNPSHLEAVNPVAMGKARSKQLDLSKTSSNPCYLGDMVSSIIIHGDSAFAGQGIVMESLGLSALPHFTSGGSVHVIVNNQIGYTTEAENARSTVHASDVAKGVLAPIVHVNGDSPEDVVRATKLVWMYRDTFRKDAILDLITYRRWGHNEMDEPSFTQPLMYNKIRSRPSVAALYESHLTASHPDIVPAGASSALREEYTAFLDSEDKESSSFVPAADHLEGKWAGIVSASKWETNVDTSFPLESLKAIGIGSVAVPSDFQVHSRLTKFHVEPRLKKLNDGTGLDWATAEALAWGSLLAEGFDVRISGQDVGRGTFSHRHVMFVDQQTEAIHVPLDAFFASAAGEPHLNVSRTPSAGRLEIANSNLSELAVLGFEYGMSIDNPNRLCIWEAQFGDFFNAAQEIIDTFIVSGEVKWLRQSSLVMQLPSGWEGAGPEHTSGRMERFLQLCDDRFNVLDESGEPSIPSFSVAFPTTPAQMFHLLRRQMHFSYRKPLIVFTPKSYLKHPSVVSRLDEMGPGTSWQPIVADPLLTQSPQTVDRVVFCTGKLYFELAAKRKELGLDSQVALVRLEELCPFPSFQLLDQVVKPLQGTSRSVTWVWAQEEPQNQGAWTFVEPRLSKVIGDKILFSGRTTSAVPGTGVSKWHKREQEMVVGQPFLYK</sequence>
<dbReference type="GO" id="GO:0030976">
    <property type="term" value="F:thiamine pyrophosphate binding"/>
    <property type="evidence" value="ECO:0007669"/>
    <property type="project" value="InterPro"/>
</dbReference>
<keyword evidence="4" id="KW-0786">Thiamine pyrophosphate</keyword>
<dbReference type="SUPFAM" id="SSF52518">
    <property type="entry name" value="Thiamin diphosphate-binding fold (THDP-binding)"/>
    <property type="match status" value="2"/>
</dbReference>
<dbReference type="SMART" id="SM00861">
    <property type="entry name" value="Transket_pyr"/>
    <property type="match status" value="1"/>
</dbReference>
<protein>
    <submittedName>
        <fullName evidence="6">2-oxoglutarate dehydrogenase, E1 component</fullName>
    </submittedName>
</protein>
<dbReference type="InterPro" id="IPR001017">
    <property type="entry name" value="DH_E1"/>
</dbReference>